<organism evidence="3 4">
    <name type="scientific">Nocardioides marmoribigeumensis</name>
    <dbReference type="NCBI Taxonomy" id="433649"/>
    <lineage>
        <taxon>Bacteria</taxon>
        <taxon>Bacillati</taxon>
        <taxon>Actinomycetota</taxon>
        <taxon>Actinomycetes</taxon>
        <taxon>Propionibacteriales</taxon>
        <taxon>Nocardioidaceae</taxon>
        <taxon>Nocardioides</taxon>
    </lineage>
</organism>
<evidence type="ECO:0000313" key="3">
    <source>
        <dbReference type="EMBL" id="MDR7364668.1"/>
    </source>
</evidence>
<dbReference type="Pfam" id="PF07484">
    <property type="entry name" value="Collar"/>
    <property type="match status" value="1"/>
</dbReference>
<dbReference type="Gene3D" id="3.90.1340.10">
    <property type="entry name" value="Phage tail collar domain"/>
    <property type="match status" value="1"/>
</dbReference>
<evidence type="ECO:0000313" key="4">
    <source>
        <dbReference type="Proteomes" id="UP001183648"/>
    </source>
</evidence>
<name>A0ABU2C1Y1_9ACTN</name>
<evidence type="ECO:0000256" key="1">
    <source>
        <dbReference type="SAM" id="MobiDB-lite"/>
    </source>
</evidence>
<sequence>MSEPFIGMLMLVGFNFAPRGWAFCNGQILSIAQNTALFSLLGTQYGGNGQTTFALPDLRGRVPVHQGQGPGLSPYTIGQVGGQESHVLIVSEMPPHNHLLSSTNAAATTSRPNGAVPAAGGSYSTTPDGGTMNPQAVGLAGNGQPHNIMQPYLTLSWVIALEGIYPSRN</sequence>
<dbReference type="EMBL" id="JAVDYG010000001">
    <property type="protein sequence ID" value="MDR7364668.1"/>
    <property type="molecule type" value="Genomic_DNA"/>
</dbReference>
<gene>
    <name evidence="3" type="ORF">J2S63_004221</name>
</gene>
<feature type="compositionally biased region" description="Polar residues" evidence="1">
    <location>
        <begin position="122"/>
        <end position="134"/>
    </location>
</feature>
<proteinExistence type="predicted"/>
<accession>A0ABU2C1Y1</accession>
<dbReference type="SUPFAM" id="SSF88874">
    <property type="entry name" value="Receptor-binding domain of short tail fibre protein gp12"/>
    <property type="match status" value="1"/>
</dbReference>
<feature type="region of interest" description="Disordered" evidence="1">
    <location>
        <begin position="105"/>
        <end position="135"/>
    </location>
</feature>
<protein>
    <submittedName>
        <fullName evidence="3">Microcystin-dependent protein</fullName>
    </submittedName>
</protein>
<keyword evidence="4" id="KW-1185">Reference proteome</keyword>
<dbReference type="RefSeq" id="WP_310306535.1">
    <property type="nucleotide sequence ID" value="NZ_BAAAPS010000006.1"/>
</dbReference>
<evidence type="ECO:0000259" key="2">
    <source>
        <dbReference type="Pfam" id="PF07484"/>
    </source>
</evidence>
<dbReference type="Proteomes" id="UP001183648">
    <property type="component" value="Unassembled WGS sequence"/>
</dbReference>
<dbReference type="InterPro" id="IPR037053">
    <property type="entry name" value="Phage_tail_collar_dom_sf"/>
</dbReference>
<dbReference type="InterPro" id="IPR011083">
    <property type="entry name" value="Phage_tail_collar_dom"/>
</dbReference>
<comment type="caution">
    <text evidence="3">The sequence shown here is derived from an EMBL/GenBank/DDBJ whole genome shotgun (WGS) entry which is preliminary data.</text>
</comment>
<reference evidence="3 4" key="1">
    <citation type="submission" date="2023-07" db="EMBL/GenBank/DDBJ databases">
        <title>Sequencing the genomes of 1000 actinobacteria strains.</title>
        <authorList>
            <person name="Klenk H.-P."/>
        </authorList>
    </citation>
    <scope>NUCLEOTIDE SEQUENCE [LARGE SCALE GENOMIC DNA]</scope>
    <source>
        <strain evidence="3 4">DSM 19426</strain>
    </source>
</reference>
<feature type="domain" description="Phage tail collar" evidence="2">
    <location>
        <begin position="7"/>
        <end position="63"/>
    </location>
</feature>